<dbReference type="EMBL" id="AFYH01036066">
    <property type="status" value="NOT_ANNOTATED_CDS"/>
    <property type="molecule type" value="Genomic_DNA"/>
</dbReference>
<dbReference type="FunFam" id="2.60.40.10:FF:000211">
    <property type="entry name" value="Obscurin-like protein 1"/>
    <property type="match status" value="6"/>
</dbReference>
<feature type="domain" description="Ig-like" evidence="10">
    <location>
        <begin position="1016"/>
        <end position="1191"/>
    </location>
</feature>
<dbReference type="InterPro" id="IPR003599">
    <property type="entry name" value="Ig_sub"/>
</dbReference>
<feature type="domain" description="Ig-like" evidence="10">
    <location>
        <begin position="938"/>
        <end position="1012"/>
    </location>
</feature>
<feature type="domain" description="Fibronectin type-III" evidence="11">
    <location>
        <begin position="186"/>
        <end position="286"/>
    </location>
</feature>
<dbReference type="FunFam" id="2.60.40.10:FF:000502">
    <property type="entry name" value="obscurin-like protein 1 isoform X2"/>
    <property type="match status" value="1"/>
</dbReference>
<dbReference type="InterPro" id="IPR007110">
    <property type="entry name" value="Ig-like_dom"/>
</dbReference>
<dbReference type="OMA" id="KAEVRWY"/>
<evidence type="ECO:0000256" key="2">
    <source>
        <dbReference type="ARBA" id="ARBA00004496"/>
    </source>
</evidence>
<dbReference type="FunFam" id="2.60.40.10:FF:001811">
    <property type="entry name" value="Obscurin like 1"/>
    <property type="match status" value="1"/>
</dbReference>
<evidence type="ECO:0000259" key="10">
    <source>
        <dbReference type="PROSITE" id="PS50835"/>
    </source>
</evidence>
<feature type="domain" description="Ig-like" evidence="10">
    <location>
        <begin position="5"/>
        <end position="91"/>
    </location>
</feature>
<feature type="domain" description="Ig-like" evidence="10">
    <location>
        <begin position="557"/>
        <end position="651"/>
    </location>
</feature>
<dbReference type="PROSITE" id="PS50835">
    <property type="entry name" value="IG_LIKE"/>
    <property type="match status" value="11"/>
</dbReference>
<dbReference type="GO" id="GO:0005634">
    <property type="term" value="C:nucleus"/>
    <property type="evidence" value="ECO:0007669"/>
    <property type="project" value="UniProtKB-SubCell"/>
</dbReference>
<dbReference type="FunFam" id="2.60.40.10:FF:000241">
    <property type="entry name" value="obscurin-like protein 1 isoform X2"/>
    <property type="match status" value="2"/>
</dbReference>
<feature type="domain" description="Ig-like" evidence="10">
    <location>
        <begin position="655"/>
        <end position="737"/>
    </location>
</feature>
<accession>H3B6Q7</accession>
<evidence type="ECO:0000256" key="4">
    <source>
        <dbReference type="ARBA" id="ARBA00022490"/>
    </source>
</evidence>
<feature type="domain" description="Ig-like" evidence="10">
    <location>
        <begin position="1288"/>
        <end position="1372"/>
    </location>
</feature>
<dbReference type="EMBL" id="AFYH01036068">
    <property type="status" value="NOT_ANNOTATED_CDS"/>
    <property type="molecule type" value="Genomic_DNA"/>
</dbReference>
<dbReference type="Pfam" id="PF07679">
    <property type="entry name" value="I-set"/>
    <property type="match status" value="10"/>
</dbReference>
<feature type="domain" description="Ig-like" evidence="10">
    <location>
        <begin position="1466"/>
        <end position="1550"/>
    </location>
</feature>
<dbReference type="PROSITE" id="PS50853">
    <property type="entry name" value="FN3"/>
    <property type="match status" value="1"/>
</dbReference>
<evidence type="ECO:0000256" key="9">
    <source>
        <dbReference type="ARBA" id="ARBA00023319"/>
    </source>
</evidence>
<dbReference type="FunCoup" id="H3B6Q7">
    <property type="interactions" value="674"/>
</dbReference>
<dbReference type="CDD" id="cd00063">
    <property type="entry name" value="FN3"/>
    <property type="match status" value="1"/>
</dbReference>
<dbReference type="Gene3D" id="2.60.40.10">
    <property type="entry name" value="Immunoglobulins"/>
    <property type="match status" value="17"/>
</dbReference>
<dbReference type="SMART" id="SM00408">
    <property type="entry name" value="IGc2"/>
    <property type="match status" value="11"/>
</dbReference>
<dbReference type="InterPro" id="IPR036179">
    <property type="entry name" value="Ig-like_dom_sf"/>
</dbReference>
<dbReference type="InParanoid" id="H3B6Q7"/>
<dbReference type="eggNOG" id="ENOG502QPJJ">
    <property type="taxonomic scope" value="Eukaryota"/>
</dbReference>
<evidence type="ECO:0000256" key="8">
    <source>
        <dbReference type="ARBA" id="ARBA00023242"/>
    </source>
</evidence>
<dbReference type="FunFam" id="2.60.40.10:FF:001752">
    <property type="entry name" value="obscurin-like isoform X3"/>
    <property type="match status" value="1"/>
</dbReference>
<dbReference type="EMBL" id="AFYH01036062">
    <property type="status" value="NOT_ANNOTATED_CDS"/>
    <property type="molecule type" value="Genomic_DNA"/>
</dbReference>
<dbReference type="FunFam" id="2.60.40.10:FF:000464">
    <property type="entry name" value="Putative obscurin-like protein 1"/>
    <property type="match status" value="1"/>
</dbReference>
<dbReference type="InterPro" id="IPR003598">
    <property type="entry name" value="Ig_sub2"/>
</dbReference>
<feature type="domain" description="Ig-like" evidence="10">
    <location>
        <begin position="740"/>
        <end position="821"/>
    </location>
</feature>
<dbReference type="FunFam" id="2.60.40.10:FF:000050">
    <property type="entry name" value="Titin isoform B"/>
    <property type="match status" value="1"/>
</dbReference>
<organism evidence="12 13">
    <name type="scientific">Latimeria chalumnae</name>
    <name type="common">Coelacanth</name>
    <dbReference type="NCBI Taxonomy" id="7897"/>
    <lineage>
        <taxon>Eukaryota</taxon>
        <taxon>Metazoa</taxon>
        <taxon>Chordata</taxon>
        <taxon>Craniata</taxon>
        <taxon>Vertebrata</taxon>
        <taxon>Euteleostomi</taxon>
        <taxon>Coelacanthiformes</taxon>
        <taxon>Coelacanthidae</taxon>
        <taxon>Latimeria</taxon>
    </lineage>
</organism>
<evidence type="ECO:0000256" key="7">
    <source>
        <dbReference type="ARBA" id="ARBA00023157"/>
    </source>
</evidence>
<feature type="domain" description="Ig-like" evidence="10">
    <location>
        <begin position="465"/>
        <end position="554"/>
    </location>
</feature>
<feature type="domain" description="Ig-like" evidence="10">
    <location>
        <begin position="373"/>
        <end position="459"/>
    </location>
</feature>
<dbReference type="Pfam" id="PF13927">
    <property type="entry name" value="Ig_3"/>
    <property type="match status" value="2"/>
</dbReference>
<sequence length="1554" mass="175340">HFLEPTIGFLTSLQDMEVNEKEQAVLECEVPLESIPATWYLEDRKLQPSTKYSMEELGTLRRLTIRDISMDDDGVYLCEMKDGGRSVAELAVRGRIVKRLPRKLDVLEGENAAFCVETEEEEVEGLWYKDGHELKETPRTILKSFGKTHILVFVSVTPEDCGFITFAIEDSRTSSQLRVKSAKHCPPSAPLGVRMTSEKANAALLTWYPAPDSRRNPATGYIIERQEVGTEEWVQCLTTDSASTVEILGDSVPAEADYKFRIFSANKYGKSGQVEFPGVAHLIPVARILTLLKGVQVMEGEGAEFVIELSASLLGSWFVNGAPLQQNERFTARHARSQHSLFIGSAQLKDSGTEISFVAHGVKDSAILHVHLPPVRITKLSEDSYQKFVMPSDTIVLYCEVSRPSAPVCWLKDGKEVVPSEGVMIQSEANMRRLVIYSAKLSDSGEYVCDASDDALTFSVNVAEPPVQILNIYDGTHYDHQSYERIVLTCQLSRASAEVRWYKDGLEVEESERVSIESDGIYRRLIIHSARLEDSGEYSCDAVDDSIFYDVKVTDLPAKIVRPSNSFVELRFLTSERVVLRCELSRPNAEVRWFKDGLEVEVTELLRTEADGVIRRLVIPNPSLEDSGEYICDTTDDSVTFDVIVSEPPVSLICPNKAPMLKIFRGDPITLECEASRANAEVKWFKNDVEVEEGEGLAVEEEGVYRRLVVRSAKLEHTGKYICDASDDYVEFNVQVSEAPVKILCLADLRTDYRCSTGDDVVLECELSRADGTVKWYKDGEKIVDNDRVCLEEEGAFRSLVILNAEAKDSGEYLCVSKNDSIIFHVYVEEPPVRILNKEDGKDPIEVLEGESVVLTALVSRANASIQWLKNWRNVSSMSRCYTNSEGTSRTLTLKQLELTDSGVFTCDAQDDEMHFTLQVKEAPLRFANKRDCPEEVCVTETENAVLMAVLTKEKGEVKWYRHQNQVFNGQGKYELRQEGRVHSLMVQNVAREDAGMYNCVTQDDQLLFDVSVKVPRVVEFISELHNVAVLEGEDASFKCVVSSDDVILTWHWKGTEIPVGDKFLILRNGLCHTLVIRSCQISDSGKVTADAEGVISKANLQVQEAQVVFTKKLQNVTAEEKEDVTLEAEVSAESGEVQWMKQGVVIQQGAKFELQESGRTCRLLIRNLEFADRGNYRCETLHDKTQARLTVEPRKISVRKPLADMKTFEKEAATFQVELSHADVEGVWLKDGIRLKPGSNIRISTSRRLHSLTLSELTLEDSGYITFNADETSCVYRFSVSLFSETPVMILRELQDVSIPESLGATFECELSRLNAEVKWYKEGEEIKPGKNYRIYSMGRRRIMQISKCRLEDSGAYTCDAGDCRTSARLQVLKLKLKLVKGLEDVDIRENDNAVFVCEVSQEDLKGEWFKNGEKIRPTSTIKIRQEGTKHFLLICNVRAEDAGEIKFVAKEIESTATLEVDELPIRIVKPLRDKTAFEKHRVILECKMSKPKARVRWYRGETEIFPSQKYEICNEDCYRKLIIHDVTFEDEDTYTCNAFDDQSSARLLVEGK</sequence>
<dbReference type="EMBL" id="AFYH01036064">
    <property type="status" value="NOT_ANNOTATED_CDS"/>
    <property type="molecule type" value="Genomic_DNA"/>
</dbReference>
<protein>
    <submittedName>
        <fullName evidence="12">Obscurin like cytoskeletal adaptor 1</fullName>
    </submittedName>
</protein>
<gene>
    <name evidence="12" type="primary">OBSL1</name>
</gene>
<dbReference type="GeneTree" id="ENSGT00940000156702"/>
<dbReference type="PANTHER" id="PTHR35971">
    <property type="entry name" value="SI:DKEY-31G6.6"/>
    <property type="match status" value="1"/>
</dbReference>
<reference evidence="12" key="2">
    <citation type="submission" date="2025-08" db="UniProtKB">
        <authorList>
            <consortium name="Ensembl"/>
        </authorList>
    </citation>
    <scope>IDENTIFICATION</scope>
</reference>
<evidence type="ECO:0000313" key="13">
    <source>
        <dbReference type="Proteomes" id="UP000008672"/>
    </source>
</evidence>
<reference evidence="13" key="1">
    <citation type="submission" date="2011-08" db="EMBL/GenBank/DDBJ databases">
        <title>The draft genome of Latimeria chalumnae.</title>
        <authorList>
            <person name="Di Palma F."/>
            <person name="Alfoldi J."/>
            <person name="Johnson J."/>
            <person name="Berlin A."/>
            <person name="Gnerre S."/>
            <person name="Jaffe D."/>
            <person name="MacCallum I."/>
            <person name="Young S."/>
            <person name="Walker B.J."/>
            <person name="Lander E."/>
            <person name="Lindblad-Toh K."/>
        </authorList>
    </citation>
    <scope>NUCLEOTIDE SEQUENCE [LARGE SCALE GENOMIC DNA]</scope>
    <source>
        <strain evidence="13">Wild caught</strain>
    </source>
</reference>
<evidence type="ECO:0000256" key="3">
    <source>
        <dbReference type="ARBA" id="ARBA00006692"/>
    </source>
</evidence>
<name>H3B6Q7_LATCH</name>
<keyword evidence="13" id="KW-1185">Reference proteome</keyword>
<keyword evidence="4" id="KW-0963">Cytoplasm</keyword>
<dbReference type="STRING" id="7897.ENSLACP00000017578"/>
<feature type="domain" description="Ig-like" evidence="10">
    <location>
        <begin position="831"/>
        <end position="917"/>
    </location>
</feature>
<comment type="similarity">
    <text evidence="3">Belongs to the protein kinase superfamily. CAMK Ser/Thr protein kinase family.</text>
</comment>
<keyword evidence="8" id="KW-0539">Nucleus</keyword>
<dbReference type="SUPFAM" id="SSF49265">
    <property type="entry name" value="Fibronectin type III"/>
    <property type="match status" value="1"/>
</dbReference>
<dbReference type="InterPro" id="IPR013783">
    <property type="entry name" value="Ig-like_fold"/>
</dbReference>
<dbReference type="SUPFAM" id="SSF48726">
    <property type="entry name" value="Immunoglobulin"/>
    <property type="match status" value="16"/>
</dbReference>
<dbReference type="InterPro" id="IPR052385">
    <property type="entry name" value="Obscurin/Obscurin-like_Reg"/>
</dbReference>
<dbReference type="InterPro" id="IPR036116">
    <property type="entry name" value="FN3_sf"/>
</dbReference>
<dbReference type="Proteomes" id="UP000008672">
    <property type="component" value="Unassembled WGS sequence"/>
</dbReference>
<dbReference type="InterPro" id="IPR013098">
    <property type="entry name" value="Ig_I-set"/>
</dbReference>
<dbReference type="InterPro" id="IPR003961">
    <property type="entry name" value="FN3_dom"/>
</dbReference>
<dbReference type="Bgee" id="ENSLACG00000015484">
    <property type="expression patterns" value="Expressed in muscle tissue and 2 other cell types or tissues"/>
</dbReference>
<keyword evidence="6" id="KW-0677">Repeat</keyword>
<evidence type="ECO:0000256" key="5">
    <source>
        <dbReference type="ARBA" id="ARBA00022553"/>
    </source>
</evidence>
<evidence type="ECO:0000259" key="11">
    <source>
        <dbReference type="PROSITE" id="PS50853"/>
    </source>
</evidence>
<dbReference type="GO" id="GO:0005737">
    <property type="term" value="C:cytoplasm"/>
    <property type="evidence" value="ECO:0007669"/>
    <property type="project" value="UniProtKB-SubCell"/>
</dbReference>
<evidence type="ECO:0000256" key="6">
    <source>
        <dbReference type="ARBA" id="ARBA00022737"/>
    </source>
</evidence>
<keyword evidence="5" id="KW-0597">Phosphoprotein</keyword>
<dbReference type="SMART" id="SM00409">
    <property type="entry name" value="IG"/>
    <property type="match status" value="16"/>
</dbReference>
<proteinExistence type="inferred from homology"/>
<evidence type="ECO:0000313" key="12">
    <source>
        <dbReference type="Ensembl" id="ENSLACP00000017578.1"/>
    </source>
</evidence>
<dbReference type="EMBL" id="AFYH01036067">
    <property type="status" value="NOT_ANNOTATED_CDS"/>
    <property type="molecule type" value="Genomic_DNA"/>
</dbReference>
<keyword evidence="7" id="KW-1015">Disulfide bond</keyword>
<dbReference type="Pfam" id="PF00047">
    <property type="entry name" value="ig"/>
    <property type="match status" value="1"/>
</dbReference>
<dbReference type="EMBL" id="AFYH01036063">
    <property type="status" value="NOT_ANNOTATED_CDS"/>
    <property type="molecule type" value="Genomic_DNA"/>
</dbReference>
<dbReference type="EMBL" id="AFYH01036065">
    <property type="status" value="NOT_ANNOTATED_CDS"/>
    <property type="molecule type" value="Genomic_DNA"/>
</dbReference>
<dbReference type="PANTHER" id="PTHR35971:SF5">
    <property type="entry name" value="OBSCURIN LIKE CYTOSKELETAL ADAPTOR 1"/>
    <property type="match status" value="1"/>
</dbReference>
<dbReference type="InterPro" id="IPR013151">
    <property type="entry name" value="Immunoglobulin_dom"/>
</dbReference>
<dbReference type="Ensembl" id="ENSLACT00000017708.1">
    <property type="protein sequence ID" value="ENSLACP00000017578.1"/>
    <property type="gene ID" value="ENSLACG00000015484.1"/>
</dbReference>
<comment type="subcellular location">
    <subcellularLocation>
        <location evidence="2">Cytoplasm</location>
    </subcellularLocation>
    <subcellularLocation>
        <location evidence="1">Nucleus</location>
    </subcellularLocation>
</comment>
<keyword evidence="9" id="KW-0393">Immunoglobulin domain</keyword>
<evidence type="ECO:0000256" key="1">
    <source>
        <dbReference type="ARBA" id="ARBA00004123"/>
    </source>
</evidence>
<dbReference type="HOGENOM" id="CLU_000630_0_0_1"/>
<reference evidence="12" key="3">
    <citation type="submission" date="2025-09" db="UniProtKB">
        <authorList>
            <consortium name="Ensembl"/>
        </authorList>
    </citation>
    <scope>IDENTIFICATION</scope>
</reference>